<gene>
    <name evidence="1" type="ORF">A2875_05315</name>
</gene>
<dbReference type="InterPro" id="IPR007153">
    <property type="entry name" value="Adenosine_kinase"/>
</dbReference>
<accession>A0A1F5ZM36</accession>
<dbReference type="InterPro" id="IPR036902">
    <property type="entry name" value="Ta1353-like_sf"/>
</dbReference>
<sequence length="160" mass="17373">MKTDIVKIENPKQYNIVFGQSHFIKTVEDLHEAMVNAVPNIKFGLAFCEASGPCLIRTSGTSEAMVKLAVTNARVIGCGHVFVIFLENAFPINVLNAIKMVPEVVRIFAATANTLEVVVARTKQGGAVLGVVDGGSPVGVEKPQDVVYRKELLRKFGYKL</sequence>
<evidence type="ECO:0000313" key="2">
    <source>
        <dbReference type="Proteomes" id="UP000177416"/>
    </source>
</evidence>
<dbReference type="Proteomes" id="UP000177416">
    <property type="component" value="Unassembled WGS sequence"/>
</dbReference>
<dbReference type="SUPFAM" id="SSF103165">
    <property type="entry name" value="Ta1353-like"/>
    <property type="match status" value="1"/>
</dbReference>
<proteinExistence type="predicted"/>
<dbReference type="Pfam" id="PF04008">
    <property type="entry name" value="Adenosine_kin"/>
    <property type="match status" value="1"/>
</dbReference>
<evidence type="ECO:0008006" key="3">
    <source>
        <dbReference type="Google" id="ProtNLM"/>
    </source>
</evidence>
<evidence type="ECO:0000313" key="1">
    <source>
        <dbReference type="EMBL" id="OGG13539.1"/>
    </source>
</evidence>
<name>A0A1F5ZM36_9BACT</name>
<organism evidence="1 2">
    <name type="scientific">Candidatus Gottesmanbacteria bacterium RIFCSPHIGHO2_01_FULL_46_14</name>
    <dbReference type="NCBI Taxonomy" id="1798380"/>
    <lineage>
        <taxon>Bacteria</taxon>
        <taxon>Candidatus Gottesmaniibacteriota</taxon>
    </lineage>
</organism>
<reference evidence="1 2" key="1">
    <citation type="journal article" date="2016" name="Nat. Commun.">
        <title>Thousands of microbial genomes shed light on interconnected biogeochemical processes in an aquifer system.</title>
        <authorList>
            <person name="Anantharaman K."/>
            <person name="Brown C.T."/>
            <person name="Hug L.A."/>
            <person name="Sharon I."/>
            <person name="Castelle C.J."/>
            <person name="Probst A.J."/>
            <person name="Thomas B.C."/>
            <person name="Singh A."/>
            <person name="Wilkins M.J."/>
            <person name="Karaoz U."/>
            <person name="Brodie E.L."/>
            <person name="Williams K.H."/>
            <person name="Hubbard S.S."/>
            <person name="Banfield J.F."/>
        </authorList>
    </citation>
    <scope>NUCLEOTIDE SEQUENCE [LARGE SCALE GENOMIC DNA]</scope>
</reference>
<dbReference type="EMBL" id="MFJJ01000044">
    <property type="protein sequence ID" value="OGG13539.1"/>
    <property type="molecule type" value="Genomic_DNA"/>
</dbReference>
<dbReference type="PANTHER" id="PTHR36155:SF1">
    <property type="entry name" value="BLL5354 PROTEIN"/>
    <property type="match status" value="1"/>
</dbReference>
<dbReference type="Gene3D" id="3.40.1520.10">
    <property type="entry name" value="Ta1353-like"/>
    <property type="match status" value="1"/>
</dbReference>
<protein>
    <recommendedName>
        <fullName evidence="3">Adenosine monophosphate-protein transferase</fullName>
    </recommendedName>
</protein>
<comment type="caution">
    <text evidence="1">The sequence shown here is derived from an EMBL/GenBank/DDBJ whole genome shotgun (WGS) entry which is preliminary data.</text>
</comment>
<dbReference type="PANTHER" id="PTHR36155">
    <property type="entry name" value="BLL5354 PROTEIN"/>
    <property type="match status" value="1"/>
</dbReference>
<dbReference type="AlphaFoldDB" id="A0A1F5ZM36"/>